<dbReference type="GO" id="GO:0043709">
    <property type="term" value="P:cell adhesion involved in single-species biofilm formation"/>
    <property type="evidence" value="ECO:0007669"/>
    <property type="project" value="TreeGrafter"/>
</dbReference>
<dbReference type="RefSeq" id="WP_097121689.1">
    <property type="nucleotide sequence ID" value="NZ_OCND01000004.1"/>
</dbReference>
<evidence type="ECO:0000313" key="5">
    <source>
        <dbReference type="EMBL" id="SOD54440.1"/>
    </source>
</evidence>
<sequence>MSTPSPAPKPLARALIGVGAAALVTLITLLGLTYRLDAWLYDTMIAGVAQPVDERVLNIVIDEKSLSEIGRWPWSRRTHAQMIDRLRETGVRGVALNVLLSEPALFDPEGDALLARALTRSGNVVLPVLAEAAEFNGTSVELMPIPEFAASAAALGHVDMALDADGVARSHFLRAGLGSPHWPSLALALYQLERERSTMELPGLRNPRLEAVSPQQWVRDHQVLVPYASPPNGFRHASYSDVLNGRIPDALLRGRWVLIGVTATGMSNELAVPGYSPQSGLSGLDYQANAFNMLLRNTAIAPMTMAAQVLLSIALVVLPLLLCSLPGLRRLWRPTLLMIGIVPLISFLLLALARSWYPPTAAMLVLALGASVWIYRRLRRTHRQAQSDPLTGLANRSKFDSALEQELRTARRTGQPLSLLVLDIDHFKQFNDNSGHATGDAILRALARILRSRARRPRDLVARLGGDEFAVLLPETSAQAAATIATTIHVDLANLSAHAPDADALPPFSASIGIHTRTADDELDAEELFGLADTALYRAKQAGRNRSVSHA</sequence>
<keyword evidence="6" id="KW-1185">Reference proteome</keyword>
<feature type="domain" description="GGDEF" evidence="4">
    <location>
        <begin position="415"/>
        <end position="551"/>
    </location>
</feature>
<dbReference type="Pfam" id="PF00990">
    <property type="entry name" value="GGDEF"/>
    <property type="match status" value="1"/>
</dbReference>
<evidence type="ECO:0000256" key="2">
    <source>
        <dbReference type="ARBA" id="ARBA00012528"/>
    </source>
</evidence>
<protein>
    <recommendedName>
        <fullName evidence="2">diguanylate cyclase</fullName>
        <ecNumber evidence="2">2.7.7.65</ecNumber>
    </recommendedName>
</protein>
<dbReference type="GO" id="GO:1902201">
    <property type="term" value="P:negative regulation of bacterial-type flagellum-dependent cell motility"/>
    <property type="evidence" value="ECO:0007669"/>
    <property type="project" value="TreeGrafter"/>
</dbReference>
<feature type="transmembrane region" description="Helical" evidence="3">
    <location>
        <begin position="12"/>
        <end position="34"/>
    </location>
</feature>
<dbReference type="EMBL" id="OCND01000004">
    <property type="protein sequence ID" value="SOD54440.1"/>
    <property type="molecule type" value="Genomic_DNA"/>
</dbReference>
<dbReference type="Proteomes" id="UP000219374">
    <property type="component" value="Unassembled WGS sequence"/>
</dbReference>
<dbReference type="InterPro" id="IPR050469">
    <property type="entry name" value="Diguanylate_Cyclase"/>
</dbReference>
<feature type="transmembrane region" description="Helical" evidence="3">
    <location>
        <begin position="359"/>
        <end position="375"/>
    </location>
</feature>
<dbReference type="PANTHER" id="PTHR45138">
    <property type="entry name" value="REGULATORY COMPONENTS OF SENSORY TRANSDUCTION SYSTEM"/>
    <property type="match status" value="1"/>
</dbReference>
<dbReference type="GO" id="GO:0005886">
    <property type="term" value="C:plasma membrane"/>
    <property type="evidence" value="ECO:0007669"/>
    <property type="project" value="TreeGrafter"/>
</dbReference>
<comment type="cofactor">
    <cofactor evidence="1">
        <name>Mg(2+)</name>
        <dbReference type="ChEBI" id="CHEBI:18420"/>
    </cofactor>
</comment>
<accession>A0A286D732</accession>
<dbReference type="AlphaFoldDB" id="A0A286D732"/>
<keyword evidence="3" id="KW-1133">Transmembrane helix</keyword>
<dbReference type="SUPFAM" id="SSF55073">
    <property type="entry name" value="Nucleotide cyclase"/>
    <property type="match status" value="1"/>
</dbReference>
<feature type="transmembrane region" description="Helical" evidence="3">
    <location>
        <begin position="335"/>
        <end position="353"/>
    </location>
</feature>
<evidence type="ECO:0000256" key="1">
    <source>
        <dbReference type="ARBA" id="ARBA00001946"/>
    </source>
</evidence>
<proteinExistence type="predicted"/>
<gene>
    <name evidence="5" type="ORF">SAMN06296416_10444</name>
</gene>
<evidence type="ECO:0000313" key="6">
    <source>
        <dbReference type="Proteomes" id="UP000219374"/>
    </source>
</evidence>
<name>A0A286D732_9GAMM</name>
<dbReference type="Pfam" id="PF05226">
    <property type="entry name" value="CHASE2"/>
    <property type="match status" value="1"/>
</dbReference>
<dbReference type="InterPro" id="IPR043128">
    <property type="entry name" value="Rev_trsase/Diguanyl_cyclase"/>
</dbReference>
<evidence type="ECO:0000256" key="3">
    <source>
        <dbReference type="SAM" id="Phobius"/>
    </source>
</evidence>
<dbReference type="GO" id="GO:0052621">
    <property type="term" value="F:diguanylate cyclase activity"/>
    <property type="evidence" value="ECO:0007669"/>
    <property type="project" value="UniProtKB-EC"/>
</dbReference>
<dbReference type="CDD" id="cd01949">
    <property type="entry name" value="GGDEF"/>
    <property type="match status" value="1"/>
</dbReference>
<dbReference type="PROSITE" id="PS50887">
    <property type="entry name" value="GGDEF"/>
    <property type="match status" value="1"/>
</dbReference>
<dbReference type="NCBIfam" id="TIGR00254">
    <property type="entry name" value="GGDEF"/>
    <property type="match status" value="1"/>
</dbReference>
<dbReference type="FunFam" id="3.30.70.270:FF:000001">
    <property type="entry name" value="Diguanylate cyclase domain protein"/>
    <property type="match status" value="1"/>
</dbReference>
<dbReference type="SMART" id="SM00267">
    <property type="entry name" value="GGDEF"/>
    <property type="match status" value="1"/>
</dbReference>
<dbReference type="PANTHER" id="PTHR45138:SF24">
    <property type="entry name" value="DIGUANYLATE CYCLASE DGCC-RELATED"/>
    <property type="match status" value="1"/>
</dbReference>
<keyword evidence="3" id="KW-0472">Membrane</keyword>
<evidence type="ECO:0000259" key="4">
    <source>
        <dbReference type="PROSITE" id="PS50887"/>
    </source>
</evidence>
<dbReference type="InterPro" id="IPR007890">
    <property type="entry name" value="CHASE2"/>
</dbReference>
<feature type="transmembrane region" description="Helical" evidence="3">
    <location>
        <begin position="299"/>
        <end position="323"/>
    </location>
</feature>
<dbReference type="SMART" id="SM01080">
    <property type="entry name" value="CHASE2"/>
    <property type="match status" value="1"/>
</dbReference>
<organism evidence="5 6">
    <name type="scientific">Pseudoxanthomonas wuyuanensis</name>
    <dbReference type="NCBI Taxonomy" id="1073196"/>
    <lineage>
        <taxon>Bacteria</taxon>
        <taxon>Pseudomonadati</taxon>
        <taxon>Pseudomonadota</taxon>
        <taxon>Gammaproteobacteria</taxon>
        <taxon>Lysobacterales</taxon>
        <taxon>Lysobacteraceae</taxon>
        <taxon>Pseudoxanthomonas</taxon>
    </lineage>
</organism>
<dbReference type="OrthoDB" id="9803824at2"/>
<reference evidence="5 6" key="1">
    <citation type="submission" date="2017-09" db="EMBL/GenBank/DDBJ databases">
        <authorList>
            <person name="Ehlers B."/>
            <person name="Leendertz F.H."/>
        </authorList>
    </citation>
    <scope>NUCLEOTIDE SEQUENCE [LARGE SCALE GENOMIC DNA]</scope>
    <source>
        <strain evidence="5 6">CGMCC 1.10978</strain>
    </source>
</reference>
<dbReference type="InterPro" id="IPR029787">
    <property type="entry name" value="Nucleotide_cyclase"/>
</dbReference>
<keyword evidence="3" id="KW-0812">Transmembrane</keyword>
<dbReference type="InterPro" id="IPR000160">
    <property type="entry name" value="GGDEF_dom"/>
</dbReference>
<dbReference type="Gene3D" id="3.30.70.270">
    <property type="match status" value="1"/>
</dbReference>
<dbReference type="EC" id="2.7.7.65" evidence="2"/>